<evidence type="ECO:0000256" key="1">
    <source>
        <dbReference type="ARBA" id="ARBA00022491"/>
    </source>
</evidence>
<evidence type="ECO:0000256" key="3">
    <source>
        <dbReference type="ARBA" id="ARBA00023125"/>
    </source>
</evidence>
<dbReference type="Gene3D" id="1.10.357.10">
    <property type="entry name" value="Tetracycline Repressor, domain 2"/>
    <property type="match status" value="1"/>
</dbReference>
<evidence type="ECO:0000256" key="2">
    <source>
        <dbReference type="ARBA" id="ARBA00023015"/>
    </source>
</evidence>
<dbReference type="PRINTS" id="PR00455">
    <property type="entry name" value="HTHTETR"/>
</dbReference>
<keyword evidence="2" id="KW-0805">Transcription regulation</keyword>
<comment type="caution">
    <text evidence="7">The sequence shown here is derived from an EMBL/GenBank/DDBJ whole genome shotgun (WGS) entry which is preliminary data.</text>
</comment>
<dbReference type="Pfam" id="PF00440">
    <property type="entry name" value="TetR_N"/>
    <property type="match status" value="1"/>
</dbReference>
<reference evidence="7 8" key="1">
    <citation type="submission" date="2017-01" db="EMBL/GenBank/DDBJ databases">
        <title>Bacillus phylogenomics.</title>
        <authorList>
            <person name="Dunlap C."/>
        </authorList>
    </citation>
    <scope>NUCLEOTIDE SEQUENCE [LARGE SCALE GENOMIC DNA]</scope>
    <source>
        <strain evidence="7 8">NRRL B-41282</strain>
    </source>
</reference>
<dbReference type="InterPro" id="IPR023772">
    <property type="entry name" value="DNA-bd_HTH_TetR-type_CS"/>
</dbReference>
<dbReference type="GO" id="GO:0045892">
    <property type="term" value="P:negative regulation of DNA-templated transcription"/>
    <property type="evidence" value="ECO:0007669"/>
    <property type="project" value="UniProtKB-ARBA"/>
</dbReference>
<dbReference type="RefSeq" id="WP_076760753.1">
    <property type="nucleotide sequence ID" value="NZ_JARMMH010000011.1"/>
</dbReference>
<dbReference type="EMBL" id="MTJL01000052">
    <property type="protein sequence ID" value="OMH98739.1"/>
    <property type="molecule type" value="Genomic_DNA"/>
</dbReference>
<feature type="DNA-binding region" description="H-T-H motif" evidence="5">
    <location>
        <begin position="25"/>
        <end position="44"/>
    </location>
</feature>
<dbReference type="InterPro" id="IPR050624">
    <property type="entry name" value="HTH-type_Tx_Regulator"/>
</dbReference>
<dbReference type="PROSITE" id="PS50977">
    <property type="entry name" value="HTH_TETR_2"/>
    <property type="match status" value="1"/>
</dbReference>
<protein>
    <submittedName>
        <fullName evidence="7">TetR family transcriptional regulator</fullName>
    </submittedName>
</protein>
<keyword evidence="3 5" id="KW-0238">DNA-binding</keyword>
<dbReference type="PROSITE" id="PS01081">
    <property type="entry name" value="HTH_TETR_1"/>
    <property type="match status" value="1"/>
</dbReference>
<keyword evidence="1" id="KW-0678">Repressor</keyword>
<evidence type="ECO:0000256" key="4">
    <source>
        <dbReference type="ARBA" id="ARBA00023163"/>
    </source>
</evidence>
<keyword evidence="4" id="KW-0804">Transcription</keyword>
<accession>A0A1R1Q8D8</accession>
<dbReference type="SUPFAM" id="SSF46689">
    <property type="entry name" value="Homeodomain-like"/>
    <property type="match status" value="1"/>
</dbReference>
<gene>
    <name evidence="7" type="ORF">BW143_21335</name>
</gene>
<dbReference type="InterPro" id="IPR001647">
    <property type="entry name" value="HTH_TetR"/>
</dbReference>
<dbReference type="OrthoDB" id="9812993at2"/>
<dbReference type="Proteomes" id="UP000187367">
    <property type="component" value="Unassembled WGS sequence"/>
</dbReference>
<feature type="domain" description="HTH tetR-type" evidence="6">
    <location>
        <begin position="2"/>
        <end position="62"/>
    </location>
</feature>
<evidence type="ECO:0000256" key="5">
    <source>
        <dbReference type="PROSITE-ProRule" id="PRU00335"/>
    </source>
</evidence>
<sequence length="293" mass="34519">MREKEKVIIETAIKLFAKKGYSSTSVQEIAKECQISKGAFYIYFKSKEALLLSVLHYYYDRIFTRLQKIQAEYDNPRDVYRKQLTVFFENILEHKEFITMQFNERSMPINEEIESFAKKMRTTTLRLHIENIQNIYGKDIEPYSAELCFMINGMSDVYLELMILLHHSFDLHLLADHLLNRLDDLAKGMLNRNENPLISIDKADKWFGPFDTFDPLKEALLKEMRIKADKRYHSTPPSDLTESLDILEKELRKRKPKNAIIKGMLANLKGFDGLQKETDKLAELIKKDRRHSD</sequence>
<name>A0A1R1Q8D8_9BACI</name>
<keyword evidence="8" id="KW-1185">Reference proteome</keyword>
<proteinExistence type="predicted"/>
<accession>A0A1R1RZX9</accession>
<evidence type="ECO:0000259" key="6">
    <source>
        <dbReference type="PROSITE" id="PS50977"/>
    </source>
</evidence>
<dbReference type="InterPro" id="IPR009057">
    <property type="entry name" value="Homeodomain-like_sf"/>
</dbReference>
<dbReference type="PANTHER" id="PTHR43479">
    <property type="entry name" value="ACREF/ENVCD OPERON REPRESSOR-RELATED"/>
    <property type="match status" value="1"/>
</dbReference>
<evidence type="ECO:0000313" key="7">
    <source>
        <dbReference type="EMBL" id="OMH98739.1"/>
    </source>
</evidence>
<evidence type="ECO:0000313" key="8">
    <source>
        <dbReference type="Proteomes" id="UP000187367"/>
    </source>
</evidence>
<dbReference type="FunFam" id="1.10.10.60:FF:000141">
    <property type="entry name" value="TetR family transcriptional regulator"/>
    <property type="match status" value="1"/>
</dbReference>
<dbReference type="PANTHER" id="PTHR43479:SF22">
    <property type="entry name" value="TRANSCRIPTIONAL REGULATOR, TETR FAMILY"/>
    <property type="match status" value="1"/>
</dbReference>
<dbReference type="GO" id="GO:0003677">
    <property type="term" value="F:DNA binding"/>
    <property type="evidence" value="ECO:0007669"/>
    <property type="project" value="UniProtKB-UniRule"/>
</dbReference>
<dbReference type="AlphaFoldDB" id="A0A1R1Q8D8"/>
<organism evidence="7 8">
    <name type="scientific">Bacillus swezeyi</name>
    <dbReference type="NCBI Taxonomy" id="1925020"/>
    <lineage>
        <taxon>Bacteria</taxon>
        <taxon>Bacillati</taxon>
        <taxon>Bacillota</taxon>
        <taxon>Bacilli</taxon>
        <taxon>Bacillales</taxon>
        <taxon>Bacillaceae</taxon>
        <taxon>Bacillus</taxon>
    </lineage>
</organism>